<evidence type="ECO:0000313" key="2">
    <source>
        <dbReference type="Proteomes" id="UP000199287"/>
    </source>
</evidence>
<organism evidence="1 2">
    <name type="scientific">Tindallia magadiensis</name>
    <dbReference type="NCBI Taxonomy" id="69895"/>
    <lineage>
        <taxon>Bacteria</taxon>
        <taxon>Bacillati</taxon>
        <taxon>Bacillota</taxon>
        <taxon>Clostridia</taxon>
        <taxon>Peptostreptococcales</taxon>
        <taxon>Tindalliaceae</taxon>
        <taxon>Tindallia</taxon>
    </lineage>
</organism>
<dbReference type="SUPFAM" id="SSF52540">
    <property type="entry name" value="P-loop containing nucleoside triphosphate hydrolases"/>
    <property type="match status" value="1"/>
</dbReference>
<dbReference type="InterPro" id="IPR027417">
    <property type="entry name" value="P-loop_NTPase"/>
</dbReference>
<dbReference type="Gene3D" id="3.40.50.300">
    <property type="entry name" value="P-loop containing nucleotide triphosphate hydrolases"/>
    <property type="match status" value="1"/>
</dbReference>
<gene>
    <name evidence="1" type="ORF">SAMN05192551_103129</name>
</gene>
<reference evidence="2" key="1">
    <citation type="submission" date="2016-10" db="EMBL/GenBank/DDBJ databases">
        <authorList>
            <person name="Varghese N."/>
            <person name="Submissions S."/>
        </authorList>
    </citation>
    <scope>NUCLEOTIDE SEQUENCE [LARGE SCALE GENOMIC DNA]</scope>
    <source>
        <strain evidence="2">Z-7934</strain>
    </source>
</reference>
<keyword evidence="2" id="KW-1185">Reference proteome</keyword>
<name>A0A1I3D335_9FIRM</name>
<dbReference type="AlphaFoldDB" id="A0A1I3D335"/>
<accession>A0A1I3D335</accession>
<dbReference type="RefSeq" id="WP_093371102.1">
    <property type="nucleotide sequence ID" value="NZ_FOQA01000003.1"/>
</dbReference>
<dbReference type="STRING" id="69895.SAMN05192551_103129"/>
<proteinExistence type="predicted"/>
<dbReference type="EMBL" id="FOQA01000003">
    <property type="protein sequence ID" value="SFH81115.1"/>
    <property type="molecule type" value="Genomic_DNA"/>
</dbReference>
<protein>
    <recommendedName>
        <fullName evidence="3">Sulfotransferase family protein</fullName>
    </recommendedName>
</protein>
<dbReference type="Proteomes" id="UP000199287">
    <property type="component" value="Unassembled WGS sequence"/>
</dbReference>
<evidence type="ECO:0008006" key="3">
    <source>
        <dbReference type="Google" id="ProtNLM"/>
    </source>
</evidence>
<sequence>MSIKPLYFEYMHHLGKTVTVDEFQQRSEEKDLISLRHDIDYNLDLALEMSFWEKENNLKATYYMLHSADYWDDPKFLEKCLQIQDFGHEIGLHLNILAEWQKGITDNPQKRLQDMLNVMRQAGLKITGTASHGDKLCYEHQFINYWCFQELRPENPVLYENNRSAEGIFVQDKKFHIKYPDSHQMTRTDGSTLDLWSVSMKDLELTYDASHVSQDHYFTDSGGKWTRSPDPLHKDLSSGRHQVLIHPEYWQDDQKIFFFLSTARSGSKWLANQLEKASSVKATHEFTLNHHYEEENLVHEKQTAVGFVKLMEDRNRVEKLMKDSRAYIENLKTDYAEANVYLERLIPSLNVIFPDATIVHLHRKPKEVVRSIMNREWYDLPEDTRHPQMPVKNWDQMTPFEKCCWYVRKTNETLMMHSHDRIVFEKMVTDQHYLMNCLKRLGIASYPRLMEPSYDKKINENTKNSFPEYKQWTTMQKAIFNAICNPIRYELGYKRYTLVNQIKTYYANKMYAKHKQQQTQKNSRKIEKKENLFCIDYTKPFKGSFTLHECEAEPTPEGVVLQPTGEGHAYFLPGGGNWSKITKEEGWPMEVAHHYRGVLHATLQPSDKFSLFVLMYGEDHKLLEKIPLGQMNNHILPHTFAFKSKVKAVRFNVAIYMPVTALPEKITIQRIEMQKVMKHKKYYGYK</sequence>
<evidence type="ECO:0000313" key="1">
    <source>
        <dbReference type="EMBL" id="SFH81115.1"/>
    </source>
</evidence>
<dbReference type="OrthoDB" id="1016932at2"/>